<evidence type="ECO:0008006" key="3">
    <source>
        <dbReference type="Google" id="ProtNLM"/>
    </source>
</evidence>
<accession>N2A9V5</accession>
<dbReference type="HOGENOM" id="CLU_134916_0_0_9"/>
<proteinExistence type="predicted"/>
<dbReference type="EMBL" id="AQFT01000136">
    <property type="protein sequence ID" value="EMZ21104.1"/>
    <property type="molecule type" value="Genomic_DNA"/>
</dbReference>
<reference evidence="1 2" key="1">
    <citation type="journal article" date="2014" name="Genome Announc.">
        <title>Draft genome sequences of the altered schaedler flora, a defined bacterial community from gnotobiotic mice.</title>
        <authorList>
            <person name="Wannemuehler M.J."/>
            <person name="Overstreet A.M."/>
            <person name="Ward D.V."/>
            <person name="Phillips G.J."/>
        </authorList>
    </citation>
    <scope>NUCLEOTIDE SEQUENCE [LARGE SCALE GENOMIC DNA]</scope>
    <source>
        <strain evidence="1 2">ASF492</strain>
    </source>
</reference>
<dbReference type="STRING" id="1235802.C823_04677"/>
<protein>
    <recommendedName>
        <fullName evidence="3">N-acetyltransferase domain-containing protein</fullName>
    </recommendedName>
</protein>
<dbReference type="PATRIC" id="fig|1235802.3.peg.4940"/>
<dbReference type="AlphaFoldDB" id="N2A9V5"/>
<gene>
    <name evidence="1" type="ORF">C823_04677</name>
</gene>
<dbReference type="Proteomes" id="UP000012589">
    <property type="component" value="Unassembled WGS sequence"/>
</dbReference>
<evidence type="ECO:0000313" key="2">
    <source>
        <dbReference type="Proteomes" id="UP000012589"/>
    </source>
</evidence>
<name>N2A9V5_9FIRM</name>
<organism evidence="1 2">
    <name type="scientific">Eubacterium plexicaudatum ASF492</name>
    <dbReference type="NCBI Taxonomy" id="1235802"/>
    <lineage>
        <taxon>Bacteria</taxon>
        <taxon>Bacillati</taxon>
        <taxon>Bacillota</taxon>
        <taxon>Clostridia</taxon>
        <taxon>Eubacteriales</taxon>
        <taxon>Eubacteriaceae</taxon>
        <taxon>Eubacterium</taxon>
    </lineage>
</organism>
<evidence type="ECO:0000313" key="1">
    <source>
        <dbReference type="EMBL" id="EMZ21104.1"/>
    </source>
</evidence>
<comment type="caution">
    <text evidence="1">The sequence shown here is derived from an EMBL/GenBank/DDBJ whole genome shotgun (WGS) entry which is preliminary data.</text>
</comment>
<sequence length="159" mass="18926">MLIPAIIKKNEIQEAFKRYYYSDDMMYETGGLNNWLPNIQEETETGRFQFAIVNSEEKLVGYLDYHIDWYNSCASRFGLISFDRGNPIVGIDLYSELKKLIYEYNLHRIEWRMIGGNPIEKHYDKFCDKFGGTKYVLRDAVKDKYGKYHDDIIYEIIND</sequence>
<keyword evidence="2" id="KW-1185">Reference proteome</keyword>
<dbReference type="Gene3D" id="3.40.630.30">
    <property type="match status" value="1"/>
</dbReference>
<dbReference type="OrthoDB" id="2044685at2"/>
<dbReference type="eggNOG" id="ENOG5033T28">
    <property type="taxonomic scope" value="Bacteria"/>
</dbReference>